<evidence type="ECO:0008006" key="3">
    <source>
        <dbReference type="Google" id="ProtNLM"/>
    </source>
</evidence>
<evidence type="ECO:0000313" key="1">
    <source>
        <dbReference type="EMBL" id="SIS75973.1"/>
    </source>
</evidence>
<dbReference type="Proteomes" id="UP000185678">
    <property type="component" value="Unassembled WGS sequence"/>
</dbReference>
<sequence>MNQPLACLIGADLPLGDVIRALDLLVRAGVASAASPVRCFVPPERMPLCAPWGEAFTVAPVEEAADGLPRQVLYLSLAPLPPGITGRVLTLEALLPAGETLKQRTQSLPQALLAALGLTETVLLPAVPPAAVPLPGFDVALNWRVPADWQLKTLPPALWDALEQALTQRGLRVTRQPEQDDGLAGYMAWCASARVMVSCVGLGCHLGLLYRRPTVILAGPTLYDEALDDPLCHLLSPVDHCPQRPCNAPRCSWSPSGDLSMDGCMPRHDLSAIIPRILSCLAQEAVP</sequence>
<proteinExistence type="predicted"/>
<dbReference type="AlphaFoldDB" id="A0A1N7LQ38"/>
<dbReference type="STRING" id="80876.SAMN05421779_103488"/>
<protein>
    <recommendedName>
        <fullName evidence="3">Glycosyltransferase family 9 (Heptosyltransferase)</fullName>
    </recommendedName>
</protein>
<evidence type="ECO:0000313" key="2">
    <source>
        <dbReference type="Proteomes" id="UP000185678"/>
    </source>
</evidence>
<dbReference type="RefSeq" id="WP_076400195.1">
    <property type="nucleotide sequence ID" value="NZ_FTOA01000003.1"/>
</dbReference>
<reference evidence="1 2" key="1">
    <citation type="submission" date="2017-01" db="EMBL/GenBank/DDBJ databases">
        <authorList>
            <person name="Mah S.A."/>
            <person name="Swanson W.J."/>
            <person name="Moy G.W."/>
            <person name="Vacquier V.D."/>
        </authorList>
    </citation>
    <scope>NUCLEOTIDE SEQUENCE [LARGE SCALE GENOMIC DNA]</scope>
    <source>
        <strain evidence="1 2">DSM 11589</strain>
    </source>
</reference>
<accession>A0A1N7LQ38</accession>
<dbReference type="EMBL" id="FTOA01000003">
    <property type="protein sequence ID" value="SIS75973.1"/>
    <property type="molecule type" value="Genomic_DNA"/>
</dbReference>
<dbReference type="SUPFAM" id="SSF53756">
    <property type="entry name" value="UDP-Glycosyltransferase/glycogen phosphorylase"/>
    <property type="match status" value="1"/>
</dbReference>
<gene>
    <name evidence="1" type="ORF">SAMN05421779_103488</name>
</gene>
<dbReference type="OrthoDB" id="9797795at2"/>
<organism evidence="1 2">
    <name type="scientific">Insolitispirillum peregrinum</name>
    <dbReference type="NCBI Taxonomy" id="80876"/>
    <lineage>
        <taxon>Bacteria</taxon>
        <taxon>Pseudomonadati</taxon>
        <taxon>Pseudomonadota</taxon>
        <taxon>Alphaproteobacteria</taxon>
        <taxon>Rhodospirillales</taxon>
        <taxon>Novispirillaceae</taxon>
        <taxon>Insolitispirillum</taxon>
    </lineage>
</organism>
<keyword evidence="2" id="KW-1185">Reference proteome</keyword>
<name>A0A1N7LQ38_9PROT</name>